<dbReference type="PANTHER" id="PTHR43711:SF31">
    <property type="entry name" value="HISTIDINE KINASE"/>
    <property type="match status" value="1"/>
</dbReference>
<gene>
    <name evidence="8" type="ORF">KSX_41290</name>
</gene>
<evidence type="ECO:0000259" key="7">
    <source>
        <dbReference type="PROSITE" id="PS50109"/>
    </source>
</evidence>
<dbReference type="PROSITE" id="PS50109">
    <property type="entry name" value="HIS_KIN"/>
    <property type="match status" value="1"/>
</dbReference>
<evidence type="ECO:0000256" key="5">
    <source>
        <dbReference type="ARBA" id="ARBA00022777"/>
    </source>
</evidence>
<dbReference type="SUPFAM" id="SSF55785">
    <property type="entry name" value="PYP-like sensor domain (PAS domain)"/>
    <property type="match status" value="1"/>
</dbReference>
<dbReference type="InterPro" id="IPR036890">
    <property type="entry name" value="HATPase_C_sf"/>
</dbReference>
<comment type="caution">
    <text evidence="8">The sequence shown here is derived from an EMBL/GenBank/DDBJ whole genome shotgun (WGS) entry which is preliminary data.</text>
</comment>
<dbReference type="EC" id="2.7.13.3" evidence="2"/>
<sequence>MSKSQQHIMRQQRLSAIPVKKRSNLCATVEPSVAQNEAELFNQYDAIFAPFLDGVIICDQDGMIRKMNDAALSLFEVTCEPQYRPRTMRELLESRAVLDEQQHPLSSVHWLMQPTVHGMHPTEQNIMFQATSGLSVAASVSCSPVLDAQKHIRGTVFIFHKVSQKYQQALHLQRVHEAVQILTESITHLPEYIPEQLTIAWTEGSFLLTPPVVFISQQLVDVVRHVIGCHRVSLKALGQAGRVYYVAGSGFTPEQEAPERATSGLITLSDIFEEPVLTRLFANKEVTIPGNHVHFPPDLESLASMSILMMPLFLEKRFVGLICILKEGVESMFTQEEIELVRAVAAQATLVVECLNYLHEQTEDQTRELVLHEVKRLSNDFLVLASHELRTPLTSILGNLQLAQRRLEILDQQVATQPEQVSKHLEQAWRPLASASQSARIQQRMINNIIDDARIQTNQLELFLQYCDLNMLLNEIVIEQQQQSHGHEIVMKLESVDQRIPVLIDIERVKQVFNTYLTNALTYSPADEPVTVHTTVNNGIAKVSVHNEGSGIPVEEQRHLWDRFYRARGSSVQHELDLSLGLGLYLCQTLIEKLSGCVGVQSAPGQGATFWFTLPIASHSKE</sequence>
<dbReference type="InterPro" id="IPR050736">
    <property type="entry name" value="Sensor_HK_Regulatory"/>
</dbReference>
<comment type="catalytic activity">
    <reaction evidence="1">
        <text>ATP + protein L-histidine = ADP + protein N-phospho-L-histidine.</text>
        <dbReference type="EC" id="2.7.13.3"/>
    </reaction>
</comment>
<evidence type="ECO:0000313" key="8">
    <source>
        <dbReference type="EMBL" id="GHO45966.1"/>
    </source>
</evidence>
<dbReference type="SUPFAM" id="SSF47384">
    <property type="entry name" value="Homodimeric domain of signal transducing histidine kinase"/>
    <property type="match status" value="1"/>
</dbReference>
<dbReference type="PANTHER" id="PTHR43711">
    <property type="entry name" value="TWO-COMPONENT HISTIDINE KINASE"/>
    <property type="match status" value="1"/>
</dbReference>
<dbReference type="InterPro" id="IPR035965">
    <property type="entry name" value="PAS-like_dom_sf"/>
</dbReference>
<dbReference type="InterPro" id="IPR003661">
    <property type="entry name" value="HisK_dim/P_dom"/>
</dbReference>
<feature type="domain" description="Histidine kinase" evidence="7">
    <location>
        <begin position="384"/>
        <end position="618"/>
    </location>
</feature>
<dbReference type="GO" id="GO:0000155">
    <property type="term" value="F:phosphorelay sensor kinase activity"/>
    <property type="evidence" value="ECO:0007669"/>
    <property type="project" value="InterPro"/>
</dbReference>
<accession>A0A8J3HZD5</accession>
<dbReference type="AlphaFoldDB" id="A0A8J3HZD5"/>
<dbReference type="InterPro" id="IPR005467">
    <property type="entry name" value="His_kinase_dom"/>
</dbReference>
<dbReference type="Gene3D" id="3.30.565.10">
    <property type="entry name" value="Histidine kinase-like ATPase, C-terminal domain"/>
    <property type="match status" value="1"/>
</dbReference>
<evidence type="ECO:0000256" key="2">
    <source>
        <dbReference type="ARBA" id="ARBA00012438"/>
    </source>
</evidence>
<dbReference type="Proteomes" id="UP000612362">
    <property type="component" value="Unassembled WGS sequence"/>
</dbReference>
<reference evidence="8" key="1">
    <citation type="submission" date="2020-10" db="EMBL/GenBank/DDBJ databases">
        <title>Taxonomic study of unclassified bacteria belonging to the class Ktedonobacteria.</title>
        <authorList>
            <person name="Yabe S."/>
            <person name="Wang C.M."/>
            <person name="Zheng Y."/>
            <person name="Sakai Y."/>
            <person name="Cavaletti L."/>
            <person name="Monciardini P."/>
            <person name="Donadio S."/>
        </authorList>
    </citation>
    <scope>NUCLEOTIDE SEQUENCE</scope>
    <source>
        <strain evidence="8">SOSP1-1</strain>
    </source>
</reference>
<dbReference type="SUPFAM" id="SSF55781">
    <property type="entry name" value="GAF domain-like"/>
    <property type="match status" value="1"/>
</dbReference>
<proteinExistence type="predicted"/>
<dbReference type="InterPro" id="IPR003018">
    <property type="entry name" value="GAF"/>
</dbReference>
<dbReference type="SUPFAM" id="SSF55874">
    <property type="entry name" value="ATPase domain of HSP90 chaperone/DNA topoisomerase II/histidine kinase"/>
    <property type="match status" value="1"/>
</dbReference>
<evidence type="ECO:0000256" key="3">
    <source>
        <dbReference type="ARBA" id="ARBA00022553"/>
    </source>
</evidence>
<dbReference type="Gene3D" id="3.30.450.40">
    <property type="match status" value="1"/>
</dbReference>
<dbReference type="InterPro" id="IPR029016">
    <property type="entry name" value="GAF-like_dom_sf"/>
</dbReference>
<evidence type="ECO:0000256" key="6">
    <source>
        <dbReference type="ARBA" id="ARBA00023012"/>
    </source>
</evidence>
<keyword evidence="6" id="KW-0902">Two-component regulatory system</keyword>
<dbReference type="SMART" id="SM00388">
    <property type="entry name" value="HisKA"/>
    <property type="match status" value="1"/>
</dbReference>
<dbReference type="PRINTS" id="PR00344">
    <property type="entry name" value="BCTRLSENSOR"/>
</dbReference>
<keyword evidence="9" id="KW-1185">Reference proteome</keyword>
<keyword evidence="3" id="KW-0597">Phosphoprotein</keyword>
<dbReference type="Pfam" id="PF02518">
    <property type="entry name" value="HATPase_c"/>
    <property type="match status" value="1"/>
</dbReference>
<dbReference type="CDD" id="cd00082">
    <property type="entry name" value="HisKA"/>
    <property type="match status" value="1"/>
</dbReference>
<keyword evidence="4" id="KW-0808">Transferase</keyword>
<dbReference type="Gene3D" id="3.30.450.20">
    <property type="entry name" value="PAS domain"/>
    <property type="match status" value="1"/>
</dbReference>
<dbReference type="Pfam" id="PF01590">
    <property type="entry name" value="GAF"/>
    <property type="match status" value="1"/>
</dbReference>
<dbReference type="CDD" id="cd00075">
    <property type="entry name" value="HATPase"/>
    <property type="match status" value="1"/>
</dbReference>
<name>A0A8J3HZD5_9CHLR</name>
<dbReference type="Gene3D" id="1.10.287.130">
    <property type="match status" value="1"/>
</dbReference>
<dbReference type="EMBL" id="BNJF01000002">
    <property type="protein sequence ID" value="GHO45966.1"/>
    <property type="molecule type" value="Genomic_DNA"/>
</dbReference>
<evidence type="ECO:0000256" key="4">
    <source>
        <dbReference type="ARBA" id="ARBA00022679"/>
    </source>
</evidence>
<evidence type="ECO:0000256" key="1">
    <source>
        <dbReference type="ARBA" id="ARBA00000085"/>
    </source>
</evidence>
<dbReference type="InterPro" id="IPR036097">
    <property type="entry name" value="HisK_dim/P_sf"/>
</dbReference>
<dbReference type="Pfam" id="PF00512">
    <property type="entry name" value="HisKA"/>
    <property type="match status" value="1"/>
</dbReference>
<dbReference type="RefSeq" id="WP_220195377.1">
    <property type="nucleotide sequence ID" value="NZ_BNJF01000002.1"/>
</dbReference>
<dbReference type="SMART" id="SM00387">
    <property type="entry name" value="HATPase_c"/>
    <property type="match status" value="1"/>
</dbReference>
<protein>
    <recommendedName>
        <fullName evidence="2">histidine kinase</fullName>
        <ecNumber evidence="2">2.7.13.3</ecNumber>
    </recommendedName>
</protein>
<dbReference type="InterPro" id="IPR004358">
    <property type="entry name" value="Sig_transdc_His_kin-like_C"/>
</dbReference>
<evidence type="ECO:0000313" key="9">
    <source>
        <dbReference type="Proteomes" id="UP000612362"/>
    </source>
</evidence>
<organism evidence="8 9">
    <name type="scientific">Ktedonospora formicarum</name>
    <dbReference type="NCBI Taxonomy" id="2778364"/>
    <lineage>
        <taxon>Bacteria</taxon>
        <taxon>Bacillati</taxon>
        <taxon>Chloroflexota</taxon>
        <taxon>Ktedonobacteria</taxon>
        <taxon>Ktedonobacterales</taxon>
        <taxon>Ktedonobacteraceae</taxon>
        <taxon>Ktedonospora</taxon>
    </lineage>
</organism>
<keyword evidence="5" id="KW-0418">Kinase</keyword>
<dbReference type="InterPro" id="IPR003594">
    <property type="entry name" value="HATPase_dom"/>
</dbReference>